<accession>A0A917T2Q4</accession>
<dbReference type="AlphaFoldDB" id="A0A917T2Q4"/>
<dbReference type="Proteomes" id="UP000649829">
    <property type="component" value="Unassembled WGS sequence"/>
</dbReference>
<dbReference type="GO" id="GO:0046487">
    <property type="term" value="P:glyoxylate metabolic process"/>
    <property type="evidence" value="ECO:0007669"/>
    <property type="project" value="TreeGrafter"/>
</dbReference>
<dbReference type="PANTHER" id="PTHR43489:SF6">
    <property type="entry name" value="HYDROXYPYRUVATE ISOMERASE-RELATED"/>
    <property type="match status" value="1"/>
</dbReference>
<dbReference type="PANTHER" id="PTHR43489">
    <property type="entry name" value="ISOMERASE"/>
    <property type="match status" value="1"/>
</dbReference>
<gene>
    <name evidence="5" type="ORF">GCM10011534_30850</name>
</gene>
<evidence type="ECO:0000313" key="6">
    <source>
        <dbReference type="Proteomes" id="UP000649829"/>
    </source>
</evidence>
<dbReference type="InterPro" id="IPR050417">
    <property type="entry name" value="Sugar_Epim/Isomerase"/>
</dbReference>
<dbReference type="GO" id="GO:0008903">
    <property type="term" value="F:hydroxypyruvate isomerase activity"/>
    <property type="evidence" value="ECO:0007669"/>
    <property type="project" value="TreeGrafter"/>
</dbReference>
<evidence type="ECO:0000256" key="1">
    <source>
        <dbReference type="ARBA" id="ARBA00023235"/>
    </source>
</evidence>
<comment type="caution">
    <text evidence="5">The sequence shown here is derived from an EMBL/GenBank/DDBJ whole genome shotgun (WGS) entry which is preliminary data.</text>
</comment>
<dbReference type="RefSeq" id="WP_028287125.1">
    <property type="nucleotide sequence ID" value="NZ_BMLF01000002.1"/>
</dbReference>
<evidence type="ECO:0000256" key="2">
    <source>
        <dbReference type="PIRNR" id="PIRNR006241"/>
    </source>
</evidence>
<evidence type="ECO:0000313" key="5">
    <source>
        <dbReference type="EMBL" id="GGM06745.1"/>
    </source>
</evidence>
<reference evidence="5" key="2">
    <citation type="submission" date="2020-09" db="EMBL/GenBank/DDBJ databases">
        <authorList>
            <person name="Sun Q."/>
            <person name="Zhou Y."/>
        </authorList>
    </citation>
    <scope>NUCLEOTIDE SEQUENCE</scope>
    <source>
        <strain evidence="5">CGMCC 1.6293</strain>
    </source>
</reference>
<dbReference type="InterPro" id="IPR013022">
    <property type="entry name" value="Xyl_isomerase-like_TIM-brl"/>
</dbReference>
<dbReference type="EMBL" id="BMLF01000002">
    <property type="protein sequence ID" value="GGM06745.1"/>
    <property type="molecule type" value="Genomic_DNA"/>
</dbReference>
<feature type="active site" description="Proton donor/acceptor" evidence="3">
    <location>
        <position position="137"/>
    </location>
</feature>
<keyword evidence="6" id="KW-1185">Reference proteome</keyword>
<keyword evidence="1 2" id="KW-0413">Isomerase</keyword>
<dbReference type="Pfam" id="PF01261">
    <property type="entry name" value="AP_endonuc_2"/>
    <property type="match status" value="1"/>
</dbReference>
<feature type="active site" description="Proton donor/acceptor" evidence="3">
    <location>
        <position position="234"/>
    </location>
</feature>
<protein>
    <submittedName>
        <fullName evidence="5">Hydroxypyruvate isomerase</fullName>
    </submittedName>
</protein>
<name>A0A917T2Q4_9RHOB</name>
<evidence type="ECO:0000256" key="3">
    <source>
        <dbReference type="PIRSR" id="PIRSR006241-50"/>
    </source>
</evidence>
<proteinExistence type="inferred from homology"/>
<dbReference type="Gene3D" id="3.20.20.150">
    <property type="entry name" value="Divalent-metal-dependent TIM barrel enzymes"/>
    <property type="match status" value="1"/>
</dbReference>
<feature type="domain" description="Xylose isomerase-like TIM barrel" evidence="4">
    <location>
        <begin position="22"/>
        <end position="248"/>
    </location>
</feature>
<organism evidence="5 6">
    <name type="scientific">Pseudooceanicola nanhaiensis</name>
    <dbReference type="NCBI Taxonomy" id="375761"/>
    <lineage>
        <taxon>Bacteria</taxon>
        <taxon>Pseudomonadati</taxon>
        <taxon>Pseudomonadota</taxon>
        <taxon>Alphaproteobacteria</taxon>
        <taxon>Rhodobacterales</taxon>
        <taxon>Paracoccaceae</taxon>
        <taxon>Pseudooceanicola</taxon>
    </lineage>
</organism>
<comment type="similarity">
    <text evidence="2">Belongs to the hyi family.</text>
</comment>
<sequence length="251" mass="27661">MLKFVANISFLFKDLTIPERIHAATANGFHGVELLFPYDDPVPPIQQALSATGLPMVLINAPPPNYAGGTRGFAAIPGAEERFRYDLRRTLRYARSLHTRFVHVMAGAGSGDDARAAFVSNLRYAAAEAPDRTFTIEPINQDDMPGYFLSDFDLAAEILDEVGAHNVALQFDVYHAQKITGDAMAVWSRHGHRARHIQIAGLPDRHEPVAGVVDYPAFFRHLESIGYDGYVSAEYHPANGTEAGLGWMPRD</sequence>
<evidence type="ECO:0000259" key="4">
    <source>
        <dbReference type="Pfam" id="PF01261"/>
    </source>
</evidence>
<reference evidence="5" key="1">
    <citation type="journal article" date="2014" name="Int. J. Syst. Evol. Microbiol.">
        <title>Complete genome sequence of Corynebacterium casei LMG S-19264T (=DSM 44701T), isolated from a smear-ripened cheese.</title>
        <authorList>
            <consortium name="US DOE Joint Genome Institute (JGI-PGF)"/>
            <person name="Walter F."/>
            <person name="Albersmeier A."/>
            <person name="Kalinowski J."/>
            <person name="Ruckert C."/>
        </authorList>
    </citation>
    <scope>NUCLEOTIDE SEQUENCE</scope>
    <source>
        <strain evidence="5">CGMCC 1.6293</strain>
    </source>
</reference>
<dbReference type="InterPro" id="IPR026040">
    <property type="entry name" value="HyI-like"/>
</dbReference>
<dbReference type="PIRSF" id="PIRSF006241">
    <property type="entry name" value="HyI"/>
    <property type="match status" value="1"/>
</dbReference>
<dbReference type="InterPro" id="IPR036237">
    <property type="entry name" value="Xyl_isomerase-like_sf"/>
</dbReference>
<dbReference type="SUPFAM" id="SSF51658">
    <property type="entry name" value="Xylose isomerase-like"/>
    <property type="match status" value="1"/>
</dbReference>